<dbReference type="Gene3D" id="2.130.10.10">
    <property type="entry name" value="YVTN repeat-like/Quinoprotein amine dehydrogenase"/>
    <property type="match status" value="2"/>
</dbReference>
<keyword evidence="5" id="KW-0808">Transferase</keyword>
<dbReference type="Pfam" id="PF07494">
    <property type="entry name" value="Reg_prop"/>
    <property type="match status" value="3"/>
</dbReference>
<keyword evidence="2" id="KW-0175">Coiled coil</keyword>
<dbReference type="EMBL" id="AMCI01000466">
    <property type="protein sequence ID" value="EJX09076.1"/>
    <property type="molecule type" value="Genomic_DNA"/>
</dbReference>
<feature type="domain" description="Histidine kinase" evidence="4">
    <location>
        <begin position="706"/>
        <end position="872"/>
    </location>
</feature>
<dbReference type="Pfam" id="PF07495">
    <property type="entry name" value="Y_Y_Y"/>
    <property type="match status" value="1"/>
</dbReference>
<dbReference type="Pfam" id="PF02518">
    <property type="entry name" value="HATPase_c"/>
    <property type="match status" value="1"/>
</dbReference>
<dbReference type="Gene3D" id="1.10.287.130">
    <property type="match status" value="1"/>
</dbReference>
<dbReference type="PANTHER" id="PTHR43547">
    <property type="entry name" value="TWO-COMPONENT HISTIDINE KINASE"/>
    <property type="match status" value="1"/>
</dbReference>
<keyword evidence="3" id="KW-0812">Transmembrane</keyword>
<dbReference type="PANTHER" id="PTHR43547:SF2">
    <property type="entry name" value="HYBRID SIGNAL TRANSDUCTION HISTIDINE KINASE C"/>
    <property type="match status" value="1"/>
</dbReference>
<dbReference type="SUPFAM" id="SSF47384">
    <property type="entry name" value="Homodimeric domain of signal transducing histidine kinase"/>
    <property type="match status" value="1"/>
</dbReference>
<feature type="non-terminal residue" evidence="5">
    <location>
        <position position="872"/>
    </location>
</feature>
<keyword evidence="5" id="KW-0418">Kinase</keyword>
<dbReference type="InterPro" id="IPR011123">
    <property type="entry name" value="Y_Y_Y"/>
</dbReference>
<dbReference type="SMART" id="SM00388">
    <property type="entry name" value="HisKA"/>
    <property type="match status" value="1"/>
</dbReference>
<feature type="transmembrane region" description="Helical" evidence="3">
    <location>
        <begin position="608"/>
        <end position="628"/>
    </location>
</feature>
<dbReference type="InterPro" id="IPR036097">
    <property type="entry name" value="HisK_dim/P_sf"/>
</dbReference>
<dbReference type="InterPro" id="IPR013783">
    <property type="entry name" value="Ig-like_fold"/>
</dbReference>
<dbReference type="InterPro" id="IPR005467">
    <property type="entry name" value="His_kinase_dom"/>
</dbReference>
<keyword evidence="1" id="KW-0597">Phosphoprotein</keyword>
<evidence type="ECO:0000259" key="4">
    <source>
        <dbReference type="PROSITE" id="PS50109"/>
    </source>
</evidence>
<evidence type="ECO:0000256" key="2">
    <source>
        <dbReference type="SAM" id="Coils"/>
    </source>
</evidence>
<dbReference type="SUPFAM" id="SSF55874">
    <property type="entry name" value="ATPase domain of HSP90 chaperone/DNA topoisomerase II/histidine kinase"/>
    <property type="match status" value="1"/>
</dbReference>
<keyword evidence="3" id="KW-1133">Transmembrane helix</keyword>
<dbReference type="PROSITE" id="PS50109">
    <property type="entry name" value="HIS_KIN"/>
    <property type="match status" value="1"/>
</dbReference>
<protein>
    <submittedName>
        <fullName evidence="5">Two-component system sensor histidine kinase/response regulator</fullName>
    </submittedName>
</protein>
<dbReference type="Gene3D" id="3.30.565.10">
    <property type="entry name" value="Histidine kinase-like ATPase, C-terminal domain"/>
    <property type="match status" value="1"/>
</dbReference>
<sequence>MQNTCRQNRKDCKPHPSQLPTFPVKTSFTDIEVKENEIWIATNYGLYRYNRNENIVKHYSYEANNPHSLSQNFLTSLAITQDKQLIVASLKGINVYNPIQDNFYRIKKHNSNNGHNLLNSDFINCILVEGRHIWIGTESGGINKLTAKRQSIINYQHEPNNPNTLSPNPVNAIYEDKNANLWIGTVEGGLNRKSFQSDTFTHYTLENGTINHNSVSAITADKQDRLWVGTWGGGITLLNLNHPHRQLKVLFTETGAPYPIDFVGALTYDSINNGMWIGANQGLFFYDIQTDQLTAPLIGHASEKIRGCIGSIIDKDQQLWQGCLDGVYVIDLTSRNKTDGTFSYRHLKYKLDNPDTELIEKITCFHETEDGTLWLGSNGNGLYKRTVSKSGKESFINYSKANGLASNSIRSIQEDDKGNLWIATNKGLSRLIPSNNCFINYNQQDGLAHSHFYWNAACHSQNHTLYFGHMQGLSAIGNELPLPEVTPANIHFTRLLVGNEEVKSGSKWLNKDITVTQEITLHESSKSFAVEFSALNFETDHTAAYSYRLIGFDKDWIQLPTGRRFVSYTNLSAGKYILQVKYQSADESQKARNAELRITIRPYFYKTAWFILIILAILGISIQEIYQWRIRNYKKQRKMLHQEVEQRTYELNQQKQLLEQKTKELSQQNERLKEQNEKIKRQRTQLARMTRKVQELTLDKIAFFTNITHEFRTPITLIIGPIERALKLSYNPQVIEQLHFVERNSKYLLSLVNQLMDFRKVESGKLEIVKNSYNFRKFVNELIIPFSVFAKERNIELRSYYRLPYDIISYDEEAMHKVLTNLLSNAIKFTPNGGIVSLFIALLPATTQAQAKLYICVCDTGNGIPTDDIDKI</sequence>
<dbReference type="GO" id="GO:0000155">
    <property type="term" value="F:phosphorelay sensor kinase activity"/>
    <property type="evidence" value="ECO:0007669"/>
    <property type="project" value="InterPro"/>
</dbReference>
<dbReference type="CDD" id="cd00082">
    <property type="entry name" value="HisKA"/>
    <property type="match status" value="1"/>
</dbReference>
<dbReference type="FunFam" id="1.10.287.130:FF:000034">
    <property type="entry name" value="Two-component system sensor histidine kinase/response regulator"/>
    <property type="match status" value="1"/>
</dbReference>
<comment type="caution">
    <text evidence="5">The sequence shown here is derived from an EMBL/GenBank/DDBJ whole genome shotgun (WGS) entry which is preliminary data.</text>
</comment>
<proteinExistence type="predicted"/>
<dbReference type="AlphaFoldDB" id="J9D8G4"/>
<dbReference type="InterPro" id="IPR003661">
    <property type="entry name" value="HisK_dim/P_dom"/>
</dbReference>
<evidence type="ECO:0000256" key="1">
    <source>
        <dbReference type="ARBA" id="ARBA00022553"/>
    </source>
</evidence>
<reference evidence="5" key="1">
    <citation type="journal article" date="2012" name="PLoS ONE">
        <title>Gene sets for utilization of primary and secondary nutrition supplies in the distal gut of endangered iberian lynx.</title>
        <authorList>
            <person name="Alcaide M."/>
            <person name="Messina E."/>
            <person name="Richter M."/>
            <person name="Bargiela R."/>
            <person name="Peplies J."/>
            <person name="Huws S.A."/>
            <person name="Newbold C.J."/>
            <person name="Golyshin P.N."/>
            <person name="Simon M.A."/>
            <person name="Lopez G."/>
            <person name="Yakimov M.M."/>
            <person name="Ferrer M."/>
        </authorList>
    </citation>
    <scope>NUCLEOTIDE SEQUENCE</scope>
</reference>
<dbReference type="Pfam" id="PF00512">
    <property type="entry name" value="HisKA"/>
    <property type="match status" value="1"/>
</dbReference>
<evidence type="ECO:0000313" key="5">
    <source>
        <dbReference type="EMBL" id="EJX09076.1"/>
    </source>
</evidence>
<dbReference type="InterPro" id="IPR015943">
    <property type="entry name" value="WD40/YVTN_repeat-like_dom_sf"/>
</dbReference>
<dbReference type="InterPro" id="IPR011110">
    <property type="entry name" value="Reg_prop"/>
</dbReference>
<feature type="coiled-coil region" evidence="2">
    <location>
        <begin position="641"/>
        <end position="699"/>
    </location>
</feature>
<dbReference type="InterPro" id="IPR036890">
    <property type="entry name" value="HATPase_C_sf"/>
</dbReference>
<dbReference type="Gene3D" id="2.60.40.10">
    <property type="entry name" value="Immunoglobulins"/>
    <property type="match status" value="1"/>
</dbReference>
<organism evidence="5">
    <name type="scientific">gut metagenome</name>
    <dbReference type="NCBI Taxonomy" id="749906"/>
    <lineage>
        <taxon>unclassified sequences</taxon>
        <taxon>metagenomes</taxon>
        <taxon>organismal metagenomes</taxon>
    </lineage>
</organism>
<name>J9D8G4_9ZZZZ</name>
<accession>J9D8G4</accession>
<evidence type="ECO:0000256" key="3">
    <source>
        <dbReference type="SAM" id="Phobius"/>
    </source>
</evidence>
<keyword evidence="3" id="KW-0472">Membrane</keyword>
<dbReference type="InterPro" id="IPR003594">
    <property type="entry name" value="HATPase_dom"/>
</dbReference>
<gene>
    <name evidence="5" type="ORF">EVA_02814</name>
</gene>
<dbReference type="SUPFAM" id="SSF63829">
    <property type="entry name" value="Calcium-dependent phosphotriesterase"/>
    <property type="match status" value="2"/>
</dbReference>